<dbReference type="AlphaFoldDB" id="A0AAN7CFW5"/>
<evidence type="ECO:0000313" key="5">
    <source>
        <dbReference type="EMBL" id="KAK4240173.1"/>
    </source>
</evidence>
<keyword evidence="2" id="KW-0539">Nucleus</keyword>
<keyword evidence="1" id="KW-0479">Metal-binding</keyword>
<dbReference type="GO" id="GO:0003677">
    <property type="term" value="F:DNA binding"/>
    <property type="evidence" value="ECO:0007669"/>
    <property type="project" value="InterPro"/>
</dbReference>
<protein>
    <recommendedName>
        <fullName evidence="4">Zn(2)-C6 fungal-type domain-containing protein</fullName>
    </recommendedName>
</protein>
<evidence type="ECO:0000313" key="6">
    <source>
        <dbReference type="Proteomes" id="UP001303760"/>
    </source>
</evidence>
<dbReference type="SMART" id="SM00066">
    <property type="entry name" value="GAL4"/>
    <property type="match status" value="1"/>
</dbReference>
<feature type="compositionally biased region" description="Polar residues" evidence="3">
    <location>
        <begin position="588"/>
        <end position="599"/>
    </location>
</feature>
<dbReference type="InterPro" id="IPR007219">
    <property type="entry name" value="XnlR_reg_dom"/>
</dbReference>
<dbReference type="SMART" id="SM00906">
    <property type="entry name" value="Fungal_trans"/>
    <property type="match status" value="1"/>
</dbReference>
<dbReference type="GO" id="GO:0000981">
    <property type="term" value="F:DNA-binding transcription factor activity, RNA polymerase II-specific"/>
    <property type="evidence" value="ECO:0007669"/>
    <property type="project" value="InterPro"/>
</dbReference>
<dbReference type="InterPro" id="IPR050797">
    <property type="entry name" value="Carb_Metab_Trans_Reg"/>
</dbReference>
<feature type="domain" description="Zn(2)-C6 fungal-type" evidence="4">
    <location>
        <begin position="8"/>
        <end position="37"/>
    </location>
</feature>
<proteinExistence type="predicted"/>
<sequence length="723" mass="79581">MTTAVKRACDACHRRKVKCDGISPCRNCAASQLACTYNAIPQKKGPKGSRAKVINELKETQRQTSLSAKLQGGLNGGASSASLAPTPRLLTQETLKACIEFFFAHMYHLMPILDRQRLEQDAMYMDQNLDTYCLLTSLCSFVCLQPGMVMPGMGMSMNDPFNPDMMFGGSNIVTSTLLMEEAIRVRKGYDFVASPSINSLCTSYFLFAVHHGLEMHDRAWFHLREATTLAHMARMNEERTYMQYDNSDNAEASRRRRLYWLLFITERAYALHHRRPLTLQATISPPPPNEHPADPFLHQGTTLLRLIDLFRRFDEVHIPLWTKSRVECSESYLATLDKQLQEVLPPYLNDTQAQLAEMPMIQQWLKQKAWEVSMANGNGNEAGVTYMDTLHELLPMVSHFPGSLGLHGLSLFEHLLSVTSALTEILAVLPAPRTPFTPGPHDQLRKILNIVTVIRNGEHRFLPLLLSKVALALPHLASPMLQNAPESAPTCNVDIFDGFGNAGMGQPSGYGSSEFDNKYAVPRLDDMSSDSNSPNGAPSSGNDMNSPFVSSPAIMSPGMQELPHGLQTDFTSMPEMVMSPMSHAPPSSLGTPGGINSEQHQQRQHNQHAPISPFPSSNPQMQGLNVNNMNTSANIGLPSQMHLNQGLGTGINSSMAQGVSNNKLMARAPMPPRANSFAMGGLPQIRTVGDFQALQRANPDMNAMGSLGMSPLGPDLDFSSIPR</sequence>
<dbReference type="GO" id="GO:0006351">
    <property type="term" value="P:DNA-templated transcription"/>
    <property type="evidence" value="ECO:0007669"/>
    <property type="project" value="InterPro"/>
</dbReference>
<dbReference type="Gene3D" id="4.10.240.10">
    <property type="entry name" value="Zn(2)-C6 fungal-type DNA-binding domain"/>
    <property type="match status" value="1"/>
</dbReference>
<reference evidence="5" key="2">
    <citation type="submission" date="2023-05" db="EMBL/GenBank/DDBJ databases">
        <authorList>
            <consortium name="Lawrence Berkeley National Laboratory"/>
            <person name="Steindorff A."/>
            <person name="Hensen N."/>
            <person name="Bonometti L."/>
            <person name="Westerberg I."/>
            <person name="Brannstrom I.O."/>
            <person name="Guillou S."/>
            <person name="Cros-Aarteil S."/>
            <person name="Calhoun S."/>
            <person name="Haridas S."/>
            <person name="Kuo A."/>
            <person name="Mondo S."/>
            <person name="Pangilinan J."/>
            <person name="Riley R."/>
            <person name="Labutti K."/>
            <person name="Andreopoulos B."/>
            <person name="Lipzen A."/>
            <person name="Chen C."/>
            <person name="Yanf M."/>
            <person name="Daum C."/>
            <person name="Ng V."/>
            <person name="Clum A."/>
            <person name="Ohm R."/>
            <person name="Martin F."/>
            <person name="Silar P."/>
            <person name="Natvig D."/>
            <person name="Lalanne C."/>
            <person name="Gautier V."/>
            <person name="Ament-Velasquez S.L."/>
            <person name="Kruys A."/>
            <person name="Hutchinson M.I."/>
            <person name="Powell A.J."/>
            <person name="Barry K."/>
            <person name="Miller A.N."/>
            <person name="Grigoriev I.V."/>
            <person name="Debuchy R."/>
            <person name="Gladieux P."/>
            <person name="Thoren M.H."/>
            <person name="Johannesson H."/>
        </authorList>
    </citation>
    <scope>NUCLEOTIDE SEQUENCE</scope>
    <source>
        <strain evidence="5">CBS 532.94</strain>
    </source>
</reference>
<evidence type="ECO:0000256" key="1">
    <source>
        <dbReference type="ARBA" id="ARBA00022723"/>
    </source>
</evidence>
<organism evidence="5 6">
    <name type="scientific">Achaetomium macrosporum</name>
    <dbReference type="NCBI Taxonomy" id="79813"/>
    <lineage>
        <taxon>Eukaryota</taxon>
        <taxon>Fungi</taxon>
        <taxon>Dikarya</taxon>
        <taxon>Ascomycota</taxon>
        <taxon>Pezizomycotina</taxon>
        <taxon>Sordariomycetes</taxon>
        <taxon>Sordariomycetidae</taxon>
        <taxon>Sordariales</taxon>
        <taxon>Chaetomiaceae</taxon>
        <taxon>Achaetomium</taxon>
    </lineage>
</organism>
<evidence type="ECO:0000256" key="3">
    <source>
        <dbReference type="SAM" id="MobiDB-lite"/>
    </source>
</evidence>
<evidence type="ECO:0000259" key="4">
    <source>
        <dbReference type="PROSITE" id="PS50048"/>
    </source>
</evidence>
<dbReference type="Proteomes" id="UP001303760">
    <property type="component" value="Unassembled WGS sequence"/>
</dbReference>
<gene>
    <name evidence="5" type="ORF">C8A03DRAFT_13477</name>
</gene>
<accession>A0AAN7CFW5</accession>
<dbReference type="PANTHER" id="PTHR31668">
    <property type="entry name" value="GLUCOSE TRANSPORT TRANSCRIPTION REGULATOR RGT1-RELATED-RELATED"/>
    <property type="match status" value="1"/>
</dbReference>
<feature type="compositionally biased region" description="Low complexity" evidence="3">
    <location>
        <begin position="529"/>
        <end position="543"/>
    </location>
</feature>
<dbReference type="InterPro" id="IPR036864">
    <property type="entry name" value="Zn2-C6_fun-type_DNA-bd_sf"/>
</dbReference>
<keyword evidence="6" id="KW-1185">Reference proteome</keyword>
<dbReference type="Pfam" id="PF00172">
    <property type="entry name" value="Zn_clus"/>
    <property type="match status" value="1"/>
</dbReference>
<name>A0AAN7CFW5_9PEZI</name>
<dbReference type="InterPro" id="IPR001138">
    <property type="entry name" value="Zn2Cys6_DnaBD"/>
</dbReference>
<dbReference type="PROSITE" id="PS50048">
    <property type="entry name" value="ZN2_CY6_FUNGAL_2"/>
    <property type="match status" value="1"/>
</dbReference>
<dbReference type="SUPFAM" id="SSF57701">
    <property type="entry name" value="Zn2/Cys6 DNA-binding domain"/>
    <property type="match status" value="1"/>
</dbReference>
<feature type="region of interest" description="Disordered" evidence="3">
    <location>
        <begin position="523"/>
        <end position="622"/>
    </location>
</feature>
<dbReference type="EMBL" id="MU860046">
    <property type="protein sequence ID" value="KAK4240173.1"/>
    <property type="molecule type" value="Genomic_DNA"/>
</dbReference>
<dbReference type="PROSITE" id="PS00463">
    <property type="entry name" value="ZN2_CY6_FUNGAL_1"/>
    <property type="match status" value="1"/>
</dbReference>
<dbReference type="CDD" id="cd00067">
    <property type="entry name" value="GAL4"/>
    <property type="match status" value="1"/>
</dbReference>
<dbReference type="GO" id="GO:0008270">
    <property type="term" value="F:zinc ion binding"/>
    <property type="evidence" value="ECO:0007669"/>
    <property type="project" value="InterPro"/>
</dbReference>
<comment type="caution">
    <text evidence="5">The sequence shown here is derived from an EMBL/GenBank/DDBJ whole genome shotgun (WGS) entry which is preliminary data.</text>
</comment>
<dbReference type="CDD" id="cd12148">
    <property type="entry name" value="fungal_TF_MHR"/>
    <property type="match status" value="1"/>
</dbReference>
<reference evidence="5" key="1">
    <citation type="journal article" date="2023" name="Mol. Phylogenet. Evol.">
        <title>Genome-scale phylogeny and comparative genomics of the fungal order Sordariales.</title>
        <authorList>
            <person name="Hensen N."/>
            <person name="Bonometti L."/>
            <person name="Westerberg I."/>
            <person name="Brannstrom I.O."/>
            <person name="Guillou S."/>
            <person name="Cros-Aarteil S."/>
            <person name="Calhoun S."/>
            <person name="Haridas S."/>
            <person name="Kuo A."/>
            <person name="Mondo S."/>
            <person name="Pangilinan J."/>
            <person name="Riley R."/>
            <person name="LaButti K."/>
            <person name="Andreopoulos B."/>
            <person name="Lipzen A."/>
            <person name="Chen C."/>
            <person name="Yan M."/>
            <person name="Daum C."/>
            <person name="Ng V."/>
            <person name="Clum A."/>
            <person name="Steindorff A."/>
            <person name="Ohm R.A."/>
            <person name="Martin F."/>
            <person name="Silar P."/>
            <person name="Natvig D.O."/>
            <person name="Lalanne C."/>
            <person name="Gautier V."/>
            <person name="Ament-Velasquez S.L."/>
            <person name="Kruys A."/>
            <person name="Hutchinson M.I."/>
            <person name="Powell A.J."/>
            <person name="Barry K."/>
            <person name="Miller A.N."/>
            <person name="Grigoriev I.V."/>
            <person name="Debuchy R."/>
            <person name="Gladieux P."/>
            <person name="Hiltunen Thoren M."/>
            <person name="Johannesson H."/>
        </authorList>
    </citation>
    <scope>NUCLEOTIDE SEQUENCE</scope>
    <source>
        <strain evidence="5">CBS 532.94</strain>
    </source>
</reference>
<evidence type="ECO:0000256" key="2">
    <source>
        <dbReference type="ARBA" id="ARBA00023242"/>
    </source>
</evidence>
<dbReference type="PANTHER" id="PTHR31668:SF20">
    <property type="entry name" value="ZN(II)2CYS6 TRANSCRIPTION FACTOR (EUROFUNG)"/>
    <property type="match status" value="1"/>
</dbReference>